<dbReference type="eggNOG" id="COG0848">
    <property type="taxonomic scope" value="Bacteria"/>
</dbReference>
<dbReference type="InterPro" id="IPR003400">
    <property type="entry name" value="ExbD"/>
</dbReference>
<evidence type="ECO:0000256" key="8">
    <source>
        <dbReference type="SAM" id="Phobius"/>
    </source>
</evidence>
<evidence type="ECO:0000256" key="3">
    <source>
        <dbReference type="ARBA" id="ARBA00022475"/>
    </source>
</evidence>
<evidence type="ECO:0000256" key="5">
    <source>
        <dbReference type="ARBA" id="ARBA00022989"/>
    </source>
</evidence>
<dbReference type="STRING" id="28136.SAMN02745202_02229"/>
<keyword evidence="3" id="KW-1003">Cell membrane</keyword>
<feature type="transmembrane region" description="Helical" evidence="8">
    <location>
        <begin position="21"/>
        <end position="41"/>
    </location>
</feature>
<dbReference type="Pfam" id="PF02472">
    <property type="entry name" value="ExbD"/>
    <property type="match status" value="1"/>
</dbReference>
<gene>
    <name evidence="9" type="ORF">SAMN02745202_02229</name>
</gene>
<reference evidence="9 10" key="1">
    <citation type="submission" date="2017-02" db="EMBL/GenBank/DDBJ databases">
        <authorList>
            <person name="Peterson S.W."/>
        </authorList>
    </citation>
    <scope>NUCLEOTIDE SEQUENCE [LARGE SCALE GENOMIC DNA]</scope>
    <source>
        <strain evidence="9 10">ATCC 43324</strain>
    </source>
</reference>
<dbReference type="RefSeq" id="WP_025070821.1">
    <property type="nucleotide sequence ID" value="NZ_CAJPPD010000008.1"/>
</dbReference>
<dbReference type="GO" id="GO:0022857">
    <property type="term" value="F:transmembrane transporter activity"/>
    <property type="evidence" value="ECO:0007669"/>
    <property type="project" value="InterPro"/>
</dbReference>
<evidence type="ECO:0000256" key="4">
    <source>
        <dbReference type="ARBA" id="ARBA00022692"/>
    </source>
</evidence>
<evidence type="ECO:0000256" key="1">
    <source>
        <dbReference type="ARBA" id="ARBA00004162"/>
    </source>
</evidence>
<dbReference type="GO" id="GO:0005886">
    <property type="term" value="C:plasma membrane"/>
    <property type="evidence" value="ECO:0007669"/>
    <property type="project" value="UniProtKB-SubCell"/>
</dbReference>
<dbReference type="AlphaFoldDB" id="A0A1T4REM6"/>
<dbReference type="EMBL" id="FUXK01000032">
    <property type="protein sequence ID" value="SKA14472.1"/>
    <property type="molecule type" value="Genomic_DNA"/>
</dbReference>
<keyword evidence="7" id="KW-0813">Transport</keyword>
<keyword evidence="7" id="KW-0653">Protein transport</keyword>
<name>A0A1T4REM6_9BACT</name>
<evidence type="ECO:0000256" key="6">
    <source>
        <dbReference type="ARBA" id="ARBA00023136"/>
    </source>
</evidence>
<accession>A0A1T4REM6</accession>
<evidence type="ECO:0000313" key="10">
    <source>
        <dbReference type="Proteomes" id="UP000190065"/>
    </source>
</evidence>
<keyword evidence="6 8" id="KW-0472">Membrane</keyword>
<dbReference type="Proteomes" id="UP000190065">
    <property type="component" value="Unassembled WGS sequence"/>
</dbReference>
<comment type="subcellular location">
    <subcellularLocation>
        <location evidence="1">Cell membrane</location>
        <topology evidence="1">Single-pass membrane protein</topology>
    </subcellularLocation>
    <subcellularLocation>
        <location evidence="7">Cell membrane</location>
        <topology evidence="7">Single-pass type II membrane protein</topology>
    </subcellularLocation>
</comment>
<keyword evidence="4 7" id="KW-0812">Transmembrane</keyword>
<protein>
    <submittedName>
        <fullName evidence="9">Biopolymer transport protein ExbD/TolR</fullName>
    </submittedName>
</protein>
<organism evidence="9 10">
    <name type="scientific">Segatella oulorum</name>
    <dbReference type="NCBI Taxonomy" id="28136"/>
    <lineage>
        <taxon>Bacteria</taxon>
        <taxon>Pseudomonadati</taxon>
        <taxon>Bacteroidota</taxon>
        <taxon>Bacteroidia</taxon>
        <taxon>Bacteroidales</taxon>
        <taxon>Prevotellaceae</taxon>
        <taxon>Segatella</taxon>
    </lineage>
</organism>
<dbReference type="PANTHER" id="PTHR30558">
    <property type="entry name" value="EXBD MEMBRANE COMPONENT OF PMF-DRIVEN MACROMOLECULE IMPORT SYSTEM"/>
    <property type="match status" value="1"/>
</dbReference>
<sequence length="218" mass="24423">MAEIVEQGGSKQKKSNARVDFTPMVDMLMLLITFFMLATSLSKPQTMELTMPSNDNVQKDQQTEAKASEAITIYVAADNKIYYGEGEPQYNNPAWLKETTWGNDGIRKVLRNHATATGIKPVTRIELAVKELNAKKAENPQMYPDSIYQKELSKLKAGDLKDGKIPTLTIIIKPTDNASYKNMVDALDEMQILSIGTYVIDKLNSNDLHLLKLRAVKQ</sequence>
<keyword evidence="5 8" id="KW-1133">Transmembrane helix</keyword>
<evidence type="ECO:0000256" key="7">
    <source>
        <dbReference type="RuleBase" id="RU003879"/>
    </source>
</evidence>
<comment type="similarity">
    <text evidence="2 7">Belongs to the ExbD/TolR family.</text>
</comment>
<dbReference type="GO" id="GO:0015031">
    <property type="term" value="P:protein transport"/>
    <property type="evidence" value="ECO:0007669"/>
    <property type="project" value="UniProtKB-KW"/>
</dbReference>
<evidence type="ECO:0000313" key="9">
    <source>
        <dbReference type="EMBL" id="SKA14472.1"/>
    </source>
</evidence>
<evidence type="ECO:0000256" key="2">
    <source>
        <dbReference type="ARBA" id="ARBA00005811"/>
    </source>
</evidence>
<proteinExistence type="inferred from homology"/>
<dbReference type="PANTHER" id="PTHR30558:SF3">
    <property type="entry name" value="BIOPOLYMER TRANSPORT PROTEIN EXBD-RELATED"/>
    <property type="match status" value="1"/>
</dbReference>